<organism evidence="2">
    <name type="scientific">Sinorhizobium medicae</name>
    <dbReference type="NCBI Taxonomy" id="110321"/>
    <lineage>
        <taxon>Bacteria</taxon>
        <taxon>Pseudomonadati</taxon>
        <taxon>Pseudomonadota</taxon>
        <taxon>Alphaproteobacteria</taxon>
        <taxon>Hyphomicrobiales</taxon>
        <taxon>Rhizobiaceae</taxon>
        <taxon>Sinorhizobium/Ensifer group</taxon>
        <taxon>Sinorhizobium</taxon>
    </lineage>
</organism>
<evidence type="ECO:0000256" key="1">
    <source>
        <dbReference type="SAM" id="MobiDB-lite"/>
    </source>
</evidence>
<dbReference type="AlphaFoldDB" id="A0A508X7U5"/>
<protein>
    <submittedName>
        <fullName evidence="2">Uncharacterized protein</fullName>
    </submittedName>
</protein>
<feature type="region of interest" description="Disordered" evidence="1">
    <location>
        <begin position="78"/>
        <end position="100"/>
    </location>
</feature>
<evidence type="ECO:0000313" key="2">
    <source>
        <dbReference type="EMBL" id="VTZ65843.1"/>
    </source>
</evidence>
<proteinExistence type="predicted"/>
<gene>
    <name evidence="2" type="ORF">EMEDMD4_910060</name>
</gene>
<reference evidence="2" key="1">
    <citation type="submission" date="2019-06" db="EMBL/GenBank/DDBJ databases">
        <authorList>
            <person name="Le Quere A."/>
            <person name="Colella S."/>
        </authorList>
    </citation>
    <scope>NUCLEOTIDE SEQUENCE</scope>
    <source>
        <strain evidence="2">EmedicaeMD41</strain>
    </source>
</reference>
<dbReference type="EMBL" id="CABFNB010000163">
    <property type="protein sequence ID" value="VTZ65843.1"/>
    <property type="molecule type" value="Genomic_DNA"/>
</dbReference>
<name>A0A508X7U5_9HYPH</name>
<accession>A0A508X7U5</accession>
<dbReference type="Proteomes" id="UP000507954">
    <property type="component" value="Unassembled WGS sequence"/>
</dbReference>
<sequence length="100" mass="10486">MMRCLVVSAMRAEPPCSAPETVFTETPARSAMSFKETVTASPRVIDYPRVALTLRLSQIGAGPADMKELVFLGGSRSDCGFSGGSPKGSRGSVAQGSARF</sequence>